<evidence type="ECO:0000313" key="3">
    <source>
        <dbReference type="Proteomes" id="UP000230233"/>
    </source>
</evidence>
<protein>
    <recommendedName>
        <fullName evidence="4">VWFA domain-containing protein</fullName>
    </recommendedName>
</protein>
<keyword evidence="3" id="KW-1185">Reference proteome</keyword>
<dbReference type="SUPFAM" id="SSF53300">
    <property type="entry name" value="vWA-like"/>
    <property type="match status" value="1"/>
</dbReference>
<feature type="signal peptide" evidence="1">
    <location>
        <begin position="1"/>
        <end position="19"/>
    </location>
</feature>
<dbReference type="InterPro" id="IPR036465">
    <property type="entry name" value="vWFA_dom_sf"/>
</dbReference>
<dbReference type="PANTHER" id="PTHR31024:SF8">
    <property type="entry name" value="C-TYPE LECTIN DOMAIN-CONTAINING PROTEIN"/>
    <property type="match status" value="1"/>
</dbReference>
<evidence type="ECO:0000313" key="2">
    <source>
        <dbReference type="EMBL" id="PIC44857.1"/>
    </source>
</evidence>
<feature type="chain" id="PRO_5013606502" description="VWFA domain-containing protein" evidence="1">
    <location>
        <begin position="20"/>
        <end position="142"/>
    </location>
</feature>
<evidence type="ECO:0008006" key="4">
    <source>
        <dbReference type="Google" id="ProtNLM"/>
    </source>
</evidence>
<dbReference type="PANTHER" id="PTHR31024">
    <property type="entry name" value="C-TYPE LECTIN"/>
    <property type="match status" value="1"/>
</dbReference>
<dbReference type="AlphaFoldDB" id="A0A2G5UZ98"/>
<dbReference type="GO" id="GO:0045087">
    <property type="term" value="P:innate immune response"/>
    <property type="evidence" value="ECO:0007669"/>
    <property type="project" value="TreeGrafter"/>
</dbReference>
<name>A0A2G5UZ98_9PELO</name>
<comment type="caution">
    <text evidence="2">The sequence shown here is derived from an EMBL/GenBank/DDBJ whole genome shotgun (WGS) entry which is preliminary data.</text>
</comment>
<keyword evidence="1" id="KW-0732">Signal</keyword>
<dbReference type="STRING" id="1611254.A0A2G5UZ98"/>
<evidence type="ECO:0000256" key="1">
    <source>
        <dbReference type="SAM" id="SignalP"/>
    </source>
</evidence>
<organism evidence="2 3">
    <name type="scientific">Caenorhabditis nigoni</name>
    <dbReference type="NCBI Taxonomy" id="1611254"/>
    <lineage>
        <taxon>Eukaryota</taxon>
        <taxon>Metazoa</taxon>
        <taxon>Ecdysozoa</taxon>
        <taxon>Nematoda</taxon>
        <taxon>Chromadorea</taxon>
        <taxon>Rhabditida</taxon>
        <taxon>Rhabditina</taxon>
        <taxon>Rhabditomorpha</taxon>
        <taxon>Rhabditoidea</taxon>
        <taxon>Rhabditidae</taxon>
        <taxon>Peloderinae</taxon>
        <taxon>Caenorhabditis</taxon>
    </lineage>
</organism>
<proteinExistence type="predicted"/>
<gene>
    <name evidence="2" type="primary">Cnig_chr_II.g5077</name>
    <name evidence="2" type="ORF">B9Z55_005077</name>
</gene>
<dbReference type="OrthoDB" id="5854917at2759"/>
<dbReference type="Proteomes" id="UP000230233">
    <property type="component" value="Chromosome II"/>
</dbReference>
<sequence>MLKISTLFLLVLAASPSQSVTDRSCGSDLTRLWLDIVFVVDNSKNMNLYNVYNTISALFIPLIQIGTGYDDPRSTRVGFLSKCGQLLGRSWAALVPTPGNFYHFIGQTLPSFRRASAQRLPTCRQPALAPSLPAVPLLSETC</sequence>
<dbReference type="EMBL" id="PDUG01000002">
    <property type="protein sequence ID" value="PIC44857.1"/>
    <property type="molecule type" value="Genomic_DNA"/>
</dbReference>
<reference evidence="3" key="1">
    <citation type="submission" date="2017-10" db="EMBL/GenBank/DDBJ databases">
        <title>Rapid genome shrinkage in a self-fertile nematode reveals novel sperm competition proteins.</title>
        <authorList>
            <person name="Yin D."/>
            <person name="Schwarz E.M."/>
            <person name="Thomas C.G."/>
            <person name="Felde R.L."/>
            <person name="Korf I.F."/>
            <person name="Cutter A.D."/>
            <person name="Schartner C.M."/>
            <person name="Ralston E.J."/>
            <person name="Meyer B.J."/>
            <person name="Haag E.S."/>
        </authorList>
    </citation>
    <scope>NUCLEOTIDE SEQUENCE [LARGE SCALE GENOMIC DNA]</scope>
    <source>
        <strain evidence="3">JU1422</strain>
    </source>
</reference>
<accession>A0A2G5UZ98</accession>